<protein>
    <submittedName>
        <fullName evidence="1">Uncharacterized protein</fullName>
    </submittedName>
</protein>
<sequence>MQISSLPESINDQVQDLMADVFETIGAIDSPTFTNEHLLLTKEYFIKAHNVIEKTDFLSVGDIPDIIKAIVIDIDSHIEQPSEGLLYSWNIMKTNLERATSQAEFNATFALFVPVILKYMQTPN</sequence>
<organism evidence="1 2">
    <name type="scientific">Pseudoalteromonas rhizosphaerae</name>
    <dbReference type="NCBI Taxonomy" id="2518973"/>
    <lineage>
        <taxon>Bacteria</taxon>
        <taxon>Pseudomonadati</taxon>
        <taxon>Pseudomonadota</taxon>
        <taxon>Gammaproteobacteria</taxon>
        <taxon>Alteromonadales</taxon>
        <taxon>Pseudoalteromonadaceae</taxon>
        <taxon>Pseudoalteromonas</taxon>
    </lineage>
</organism>
<proteinExistence type="predicted"/>
<evidence type="ECO:0000313" key="1">
    <source>
        <dbReference type="EMBL" id="MFK3866115.1"/>
    </source>
</evidence>
<dbReference type="EMBL" id="JBJDOT010000036">
    <property type="protein sequence ID" value="MFK3866115.1"/>
    <property type="molecule type" value="Genomic_DNA"/>
</dbReference>
<accession>A0ABW8L248</accession>
<gene>
    <name evidence="1" type="ORF">ACI2JU_19895</name>
</gene>
<reference evidence="1 2" key="1">
    <citation type="submission" date="2024-11" db="EMBL/GenBank/DDBJ databases">
        <title>The Natural Products Discovery Center: Release of the First 8490 Sequenced Strains for Exploring Actinobacteria Biosynthetic Diversity.</title>
        <authorList>
            <person name="Kalkreuter E."/>
            <person name="Kautsar S.A."/>
            <person name="Yang D."/>
            <person name="Bader C.D."/>
            <person name="Teijaro C.N."/>
            <person name="Fluegel L."/>
            <person name="Davis C.M."/>
            <person name="Simpson J.R."/>
            <person name="Lauterbach L."/>
            <person name="Steele A.D."/>
            <person name="Gui C."/>
            <person name="Meng S."/>
            <person name="Li G."/>
            <person name="Viehrig K."/>
            <person name="Ye F."/>
            <person name="Su P."/>
            <person name="Kiefer A.F."/>
            <person name="Nichols A."/>
            <person name="Cepeda A.J."/>
            <person name="Yan W."/>
            <person name="Fan B."/>
            <person name="Jiang Y."/>
            <person name="Adhikari A."/>
            <person name="Zheng C.-J."/>
            <person name="Schuster L."/>
            <person name="Cowan T.M."/>
            <person name="Smanski M.J."/>
            <person name="Chevrette M.G."/>
            <person name="De Carvalho L.P.S."/>
            <person name="Shen B."/>
        </authorList>
    </citation>
    <scope>NUCLEOTIDE SEQUENCE [LARGE SCALE GENOMIC DNA]</scope>
    <source>
        <strain evidence="1 2">NPDC078403</strain>
    </source>
</reference>
<name>A0ABW8L248_9GAMM</name>
<keyword evidence="2" id="KW-1185">Reference proteome</keyword>
<comment type="caution">
    <text evidence="1">The sequence shown here is derived from an EMBL/GenBank/DDBJ whole genome shotgun (WGS) entry which is preliminary data.</text>
</comment>
<evidence type="ECO:0000313" key="2">
    <source>
        <dbReference type="Proteomes" id="UP001620262"/>
    </source>
</evidence>
<dbReference type="Proteomes" id="UP001620262">
    <property type="component" value="Unassembled WGS sequence"/>
</dbReference>
<dbReference type="RefSeq" id="WP_404676305.1">
    <property type="nucleotide sequence ID" value="NZ_JBJDOT010000036.1"/>
</dbReference>